<dbReference type="OrthoDB" id="9815836at2"/>
<reference evidence="11 12" key="1">
    <citation type="submission" date="2018-03" db="EMBL/GenBank/DDBJ databases">
        <title>Streptomyces dioscori sp. nov., a novel endophytic actinobacterium isolated from bulbil of Dioscorea bulbifera L.</title>
        <authorList>
            <person name="Zhikuan W."/>
        </authorList>
    </citation>
    <scope>NUCLEOTIDE SEQUENCE [LARGE SCALE GENOMIC DNA]</scope>
    <source>
        <strain evidence="11 12">A217</strain>
    </source>
</reference>
<sequence length="585" mass="64849">MDLGGGTWQRLTAVVLVMAVAAGCTGQGEGAGGGSDVELLRNHDWTQMPGTTVRKDILRVSASDRHIVEQDSSGGQPNPPLNLAGPHLRSGGDFTVTARMSGVGDDDGDSWLRLYGRVPVIYDEWRQERSSLRVGVTADGQVNVQIWDGEGDEPATSKDFDCDCSGTVTLAVSSIGDTFRVKADGRRLGTVQDPGVFAEGTVWFGLEAGAGDADAGEDERREGWRLTQLTARAESGDSLRVIKAPQLRQEQSDDSLRARVADVGRPFDVGTAVAENPLLTDSRYRALAGSQFSMLTPENAFKPQFLHPRRGVYDFRDADLLVRFARANEMKVHAHTLVWHEALPNWMRENDDPEEVRRTMLGHIAMVAGHFKGKVAEWDVVNEPMSDDEKSYTNGDLGLRSEQSPWFEAMGEEYIDEAFRAAHRADPKARLFLNEYGVEEEGERWDALYDLVERLKERGVPIDGVGFQNHEYAPGDRIDPETFRSHVRDLAELGVQARVSEMDVPIGEDEEDGRQIQADEMAGKLRVCLEEPNCTSFSTWGFTDRYGSTADTRIYPPRTADSLPWDAALRPKLAYERLLKAFDEA</sequence>
<comment type="catalytic activity">
    <reaction evidence="1 9">
        <text>Endohydrolysis of (1-&gt;4)-beta-D-xylosidic linkages in xylans.</text>
        <dbReference type="EC" id="3.2.1.8"/>
    </reaction>
</comment>
<keyword evidence="4" id="KW-0732">Signal</keyword>
<dbReference type="PANTHER" id="PTHR31490">
    <property type="entry name" value="GLYCOSYL HYDROLASE"/>
    <property type="match status" value="1"/>
</dbReference>
<dbReference type="PROSITE" id="PS51760">
    <property type="entry name" value="GH10_2"/>
    <property type="match status" value="1"/>
</dbReference>
<dbReference type="PRINTS" id="PR00134">
    <property type="entry name" value="GLHYDRLASE10"/>
</dbReference>
<comment type="similarity">
    <text evidence="2 9">Belongs to the glycosyl hydrolase 10 (cellulase F) family.</text>
</comment>
<evidence type="ECO:0000256" key="1">
    <source>
        <dbReference type="ARBA" id="ARBA00000681"/>
    </source>
</evidence>
<dbReference type="Proteomes" id="UP000240429">
    <property type="component" value="Unassembled WGS sequence"/>
</dbReference>
<dbReference type="GO" id="GO:0031176">
    <property type="term" value="F:endo-1,4-beta-xylanase activity"/>
    <property type="evidence" value="ECO:0007669"/>
    <property type="project" value="UniProtKB-EC"/>
</dbReference>
<dbReference type="AlphaFoldDB" id="A0A2P8QEA9"/>
<evidence type="ECO:0000259" key="10">
    <source>
        <dbReference type="PROSITE" id="PS51760"/>
    </source>
</evidence>
<keyword evidence="3" id="KW-0858">Xylan degradation</keyword>
<keyword evidence="12" id="KW-1185">Reference proteome</keyword>
<evidence type="ECO:0000256" key="2">
    <source>
        <dbReference type="ARBA" id="ARBA00007495"/>
    </source>
</evidence>
<organism evidence="11 12">
    <name type="scientific">Streptomyces dioscori</name>
    <dbReference type="NCBI Taxonomy" id="2109333"/>
    <lineage>
        <taxon>Bacteria</taxon>
        <taxon>Bacillati</taxon>
        <taxon>Actinomycetota</taxon>
        <taxon>Actinomycetes</taxon>
        <taxon>Kitasatosporales</taxon>
        <taxon>Streptomycetaceae</taxon>
        <taxon>Streptomyces</taxon>
        <taxon>Streptomyces aurantiacus group</taxon>
    </lineage>
</organism>
<dbReference type="EC" id="3.2.1.8" evidence="9"/>
<dbReference type="RefSeq" id="WP_107014344.1">
    <property type="nucleotide sequence ID" value="NZ_KZ679038.1"/>
</dbReference>
<proteinExistence type="inferred from homology"/>
<evidence type="ECO:0000256" key="5">
    <source>
        <dbReference type="ARBA" id="ARBA00022801"/>
    </source>
</evidence>
<accession>A0A2P8QEA9</accession>
<dbReference type="InterPro" id="IPR001000">
    <property type="entry name" value="GH10_dom"/>
</dbReference>
<dbReference type="InterPro" id="IPR044846">
    <property type="entry name" value="GH10"/>
</dbReference>
<keyword evidence="5 9" id="KW-0378">Hydrolase</keyword>
<feature type="domain" description="GH10" evidence="10">
    <location>
        <begin position="250"/>
        <end position="581"/>
    </location>
</feature>
<evidence type="ECO:0000313" key="12">
    <source>
        <dbReference type="Proteomes" id="UP000240429"/>
    </source>
</evidence>
<keyword evidence="6 9" id="KW-0119">Carbohydrate metabolism</keyword>
<gene>
    <name evidence="11" type="ORF">C6Y14_00060</name>
</gene>
<evidence type="ECO:0000256" key="9">
    <source>
        <dbReference type="RuleBase" id="RU361174"/>
    </source>
</evidence>
<evidence type="ECO:0000256" key="4">
    <source>
        <dbReference type="ARBA" id="ARBA00022729"/>
    </source>
</evidence>
<evidence type="ECO:0000256" key="7">
    <source>
        <dbReference type="ARBA" id="ARBA00023295"/>
    </source>
</evidence>
<dbReference type="SMART" id="SM00633">
    <property type="entry name" value="Glyco_10"/>
    <property type="match status" value="1"/>
</dbReference>
<dbReference type="PANTHER" id="PTHR31490:SF88">
    <property type="entry name" value="BETA-XYLANASE"/>
    <property type="match status" value="1"/>
</dbReference>
<evidence type="ECO:0000313" key="11">
    <source>
        <dbReference type="EMBL" id="PSM44590.1"/>
    </source>
</evidence>
<keyword evidence="7 9" id="KW-0326">Glycosidase</keyword>
<keyword evidence="8 9" id="KW-0624">Polysaccharide degradation</keyword>
<name>A0A2P8QEA9_9ACTN</name>
<evidence type="ECO:0000256" key="3">
    <source>
        <dbReference type="ARBA" id="ARBA00022651"/>
    </source>
</evidence>
<dbReference type="EMBL" id="PYBJ01000001">
    <property type="protein sequence ID" value="PSM44590.1"/>
    <property type="molecule type" value="Genomic_DNA"/>
</dbReference>
<dbReference type="InterPro" id="IPR017853">
    <property type="entry name" value="GH"/>
</dbReference>
<dbReference type="Gene3D" id="3.20.20.80">
    <property type="entry name" value="Glycosidases"/>
    <property type="match status" value="1"/>
</dbReference>
<dbReference type="SUPFAM" id="SSF51445">
    <property type="entry name" value="(Trans)glycosidases"/>
    <property type="match status" value="1"/>
</dbReference>
<comment type="caution">
    <text evidence="11">The sequence shown here is derived from an EMBL/GenBank/DDBJ whole genome shotgun (WGS) entry which is preliminary data.</text>
</comment>
<dbReference type="GO" id="GO:0045493">
    <property type="term" value="P:xylan catabolic process"/>
    <property type="evidence" value="ECO:0007669"/>
    <property type="project" value="UniProtKB-KW"/>
</dbReference>
<evidence type="ECO:0000256" key="8">
    <source>
        <dbReference type="ARBA" id="ARBA00023326"/>
    </source>
</evidence>
<dbReference type="Pfam" id="PF00331">
    <property type="entry name" value="Glyco_hydro_10"/>
    <property type="match status" value="1"/>
</dbReference>
<evidence type="ECO:0000256" key="6">
    <source>
        <dbReference type="ARBA" id="ARBA00023277"/>
    </source>
</evidence>
<protein>
    <recommendedName>
        <fullName evidence="9">Beta-xylanase</fullName>
        <ecNumber evidence="9">3.2.1.8</ecNumber>
    </recommendedName>
</protein>